<evidence type="ECO:0000313" key="1">
    <source>
        <dbReference type="EMBL" id="AYV79995.1"/>
    </source>
</evidence>
<accession>A0A3G4ZYJ5</accession>
<dbReference type="EMBL" id="MK072202">
    <property type="protein sequence ID" value="AYV79995.1"/>
    <property type="molecule type" value="Genomic_DNA"/>
</dbReference>
<reference evidence="1" key="1">
    <citation type="submission" date="2018-10" db="EMBL/GenBank/DDBJ databases">
        <title>Hidden diversity of soil giant viruses.</title>
        <authorList>
            <person name="Schulz F."/>
            <person name="Alteio L."/>
            <person name="Goudeau D."/>
            <person name="Ryan E.M."/>
            <person name="Malmstrom R.R."/>
            <person name="Blanchard J."/>
            <person name="Woyke T."/>
        </authorList>
    </citation>
    <scope>NUCLEOTIDE SEQUENCE</scope>
    <source>
        <strain evidence="1">GAV1</strain>
    </source>
</reference>
<organism evidence="1">
    <name type="scientific">Gaeavirus sp</name>
    <dbReference type="NCBI Taxonomy" id="2487767"/>
    <lineage>
        <taxon>Viruses</taxon>
        <taxon>Varidnaviria</taxon>
        <taxon>Bamfordvirae</taxon>
        <taxon>Nucleocytoviricota</taxon>
        <taxon>Megaviricetes</taxon>
        <taxon>Imitervirales</taxon>
        <taxon>Mimiviridae</taxon>
        <taxon>Klosneuvirinae</taxon>
    </lineage>
</organism>
<gene>
    <name evidence="1" type="ORF">Gaeavirus4_18</name>
</gene>
<sequence>MSDSKQRGKNLGIVNEPKMILEKSNELYQDSKKEYYDEVLEFLNLLFNSESVSIMKLKIKTITLNEIIFDTYNDIVKKYKLKNFFNKDAFDVEEEHEQTLVIDIAKNMTNNLLATLKYKLTLQTWGNVKKFRIIIDNNGF</sequence>
<proteinExistence type="predicted"/>
<name>A0A3G4ZYJ5_9VIRU</name>
<protein>
    <submittedName>
        <fullName evidence="1">Uncharacterized protein</fullName>
    </submittedName>
</protein>